<sequence length="102" mass="12215">MHFLLKQQYTASTAHAYGWFQRPGFRALYQHAAYIPGTCQAPFRRKSRQPPRLQVHRAGSILSRVTTYFEKQQVRRVQISWFHFETLSYRLMLTYHQPKRAS</sequence>
<gene>
    <name evidence="1" type="ORF">DM02DRAFT_288756</name>
</gene>
<organism evidence="1 2">
    <name type="scientific">Periconia macrospinosa</name>
    <dbReference type="NCBI Taxonomy" id="97972"/>
    <lineage>
        <taxon>Eukaryota</taxon>
        <taxon>Fungi</taxon>
        <taxon>Dikarya</taxon>
        <taxon>Ascomycota</taxon>
        <taxon>Pezizomycotina</taxon>
        <taxon>Dothideomycetes</taxon>
        <taxon>Pleosporomycetidae</taxon>
        <taxon>Pleosporales</taxon>
        <taxon>Massarineae</taxon>
        <taxon>Periconiaceae</taxon>
        <taxon>Periconia</taxon>
    </lineage>
</organism>
<accession>A0A2V1ECG2</accession>
<evidence type="ECO:0000313" key="2">
    <source>
        <dbReference type="Proteomes" id="UP000244855"/>
    </source>
</evidence>
<dbReference type="AlphaFoldDB" id="A0A2V1ECG2"/>
<dbReference type="EMBL" id="KZ805303">
    <property type="protein sequence ID" value="PVI07729.1"/>
    <property type="molecule type" value="Genomic_DNA"/>
</dbReference>
<protein>
    <submittedName>
        <fullName evidence="1">Uncharacterized protein</fullName>
    </submittedName>
</protein>
<proteinExistence type="predicted"/>
<keyword evidence="2" id="KW-1185">Reference proteome</keyword>
<dbReference type="Proteomes" id="UP000244855">
    <property type="component" value="Unassembled WGS sequence"/>
</dbReference>
<reference evidence="1 2" key="1">
    <citation type="journal article" date="2018" name="Sci. Rep.">
        <title>Comparative genomics provides insights into the lifestyle and reveals functional heterogeneity of dark septate endophytic fungi.</title>
        <authorList>
            <person name="Knapp D.G."/>
            <person name="Nemeth J.B."/>
            <person name="Barry K."/>
            <person name="Hainaut M."/>
            <person name="Henrissat B."/>
            <person name="Johnson J."/>
            <person name="Kuo A."/>
            <person name="Lim J.H.P."/>
            <person name="Lipzen A."/>
            <person name="Nolan M."/>
            <person name="Ohm R.A."/>
            <person name="Tamas L."/>
            <person name="Grigoriev I.V."/>
            <person name="Spatafora J.W."/>
            <person name="Nagy L.G."/>
            <person name="Kovacs G.M."/>
        </authorList>
    </citation>
    <scope>NUCLEOTIDE SEQUENCE [LARGE SCALE GENOMIC DNA]</scope>
    <source>
        <strain evidence="1 2">DSE2036</strain>
    </source>
</reference>
<name>A0A2V1ECG2_9PLEO</name>
<evidence type="ECO:0000313" key="1">
    <source>
        <dbReference type="EMBL" id="PVI07729.1"/>
    </source>
</evidence>